<dbReference type="PANTHER" id="PTHR38340">
    <property type="entry name" value="S-LAYER PROTEIN"/>
    <property type="match status" value="1"/>
</dbReference>
<dbReference type="InterPro" id="IPR010566">
    <property type="entry name" value="Haemolys_ca-bd"/>
</dbReference>
<dbReference type="EMBL" id="AP023081">
    <property type="protein sequence ID" value="BCD88455.1"/>
    <property type="molecule type" value="Genomic_DNA"/>
</dbReference>
<dbReference type="RefSeq" id="WP_265168446.1">
    <property type="nucleotide sequence ID" value="NZ_AP023081.1"/>
</dbReference>
<dbReference type="InterPro" id="IPR011049">
    <property type="entry name" value="Serralysin-like_metalloprot_C"/>
</dbReference>
<dbReference type="Pfam" id="PF06594">
    <property type="entry name" value="HCBP_related"/>
    <property type="match status" value="1"/>
</dbReference>
<keyword evidence="2" id="KW-0964">Secreted</keyword>
<evidence type="ECO:0000313" key="6">
    <source>
        <dbReference type="EMBL" id="BCD88455.1"/>
    </source>
</evidence>
<comment type="subcellular location">
    <subcellularLocation>
        <location evidence="1">Secreted</location>
    </subcellularLocation>
</comment>
<dbReference type="Proteomes" id="UP001064896">
    <property type="component" value="Chromosome"/>
</dbReference>
<evidence type="ECO:0000256" key="1">
    <source>
        <dbReference type="ARBA" id="ARBA00004613"/>
    </source>
</evidence>
<evidence type="ECO:0000256" key="2">
    <source>
        <dbReference type="ARBA" id="ARBA00022525"/>
    </source>
</evidence>
<evidence type="ECO:0000256" key="4">
    <source>
        <dbReference type="SAM" id="MobiDB-lite"/>
    </source>
</evidence>
<dbReference type="Pfam" id="PF00353">
    <property type="entry name" value="HemolysinCabind"/>
    <property type="match status" value="10"/>
</dbReference>
<proteinExistence type="predicted"/>
<dbReference type="InterPro" id="IPR018511">
    <property type="entry name" value="Hemolysin-typ_Ca-bd_CS"/>
</dbReference>
<feature type="compositionally biased region" description="Polar residues" evidence="4">
    <location>
        <begin position="1595"/>
        <end position="1617"/>
    </location>
</feature>
<dbReference type="InterPro" id="IPR001343">
    <property type="entry name" value="Hemolysn_Ca-bd"/>
</dbReference>
<keyword evidence="7" id="KW-1185">Reference proteome</keyword>
<feature type="domain" description="Haemolysin-type calcium binding-related" evidence="5">
    <location>
        <begin position="1236"/>
        <end position="1269"/>
    </location>
</feature>
<keyword evidence="3" id="KW-0106">Calcium</keyword>
<dbReference type="InterPro" id="IPR050557">
    <property type="entry name" value="RTX_toxin/Mannuronan_C5-epim"/>
</dbReference>
<gene>
    <name evidence="6" type="ORF">PSm6_48620</name>
</gene>
<organism evidence="6 7">
    <name type="scientific">Pseudomonas solani</name>
    <dbReference type="NCBI Taxonomy" id="2731552"/>
    <lineage>
        <taxon>Bacteria</taxon>
        <taxon>Pseudomonadati</taxon>
        <taxon>Pseudomonadota</taxon>
        <taxon>Gammaproteobacteria</taxon>
        <taxon>Pseudomonadales</taxon>
        <taxon>Pseudomonadaceae</taxon>
        <taxon>Pseudomonas</taxon>
    </lineage>
</organism>
<protein>
    <recommendedName>
        <fullName evidence="5">Haemolysin-type calcium binding-related domain-containing protein</fullName>
    </recommendedName>
</protein>
<feature type="region of interest" description="Disordered" evidence="4">
    <location>
        <begin position="1579"/>
        <end position="1617"/>
    </location>
</feature>
<dbReference type="SUPFAM" id="SSF51120">
    <property type="entry name" value="beta-Roll"/>
    <property type="match status" value="6"/>
</dbReference>
<name>A0ABN6BZ82_9PSED</name>
<evidence type="ECO:0000313" key="7">
    <source>
        <dbReference type="Proteomes" id="UP001064896"/>
    </source>
</evidence>
<dbReference type="Gene3D" id="2.150.10.10">
    <property type="entry name" value="Serralysin-like metalloprotease, C-terminal"/>
    <property type="match status" value="8"/>
</dbReference>
<dbReference type="PRINTS" id="PR00313">
    <property type="entry name" value="CABNDNGRPT"/>
</dbReference>
<dbReference type="PROSITE" id="PS00330">
    <property type="entry name" value="HEMOLYSIN_CALCIUM"/>
    <property type="match status" value="10"/>
</dbReference>
<accession>A0ABN6BZ82</accession>
<dbReference type="PANTHER" id="PTHR38340:SF1">
    <property type="entry name" value="S-LAYER PROTEIN"/>
    <property type="match status" value="1"/>
</dbReference>
<evidence type="ECO:0000259" key="5">
    <source>
        <dbReference type="Pfam" id="PF06594"/>
    </source>
</evidence>
<reference evidence="6" key="1">
    <citation type="submission" date="2020-05" db="EMBL/GenBank/DDBJ databases">
        <title>Complete genome sequence of Pseudomonas sp. Sm006.</title>
        <authorList>
            <person name="Takeuchi K."/>
            <person name="Someya N."/>
        </authorList>
    </citation>
    <scope>NUCLEOTIDE SEQUENCE</scope>
    <source>
        <strain evidence="6">Sm006</strain>
    </source>
</reference>
<sequence length="1637" mass="172890">MSLPSIEQIVSRYLFDTDTPPANLKNDALIRPAGQVGKVLEVDKNDFMTAGAGRFVGVERFRYVRNFLGGHDDAYLGAGKKLAAGVYTAEQLLQAYGKNPSKDGILAINGYIQGVLESDFIERAYIFGSGEYKINKEARFYVNEDGSREIIDICVEPVDENFDYIGGNKLIQIANDLTKEQIDPSGIGRTVPITFTGSVAQKLVLTGEDWYGLDIKNKLADAAEILNMAQFGLKPQYFAGLFAEIHARLVASNIITYEDPEGRYVVYDGRDVNNNGVIDPMLMMNITEILPYKGAAVIAGKGNDTLFGTGYSKDQLFGGDGNDHLDGRGGADSMEGGSGDDTYIVDDEGDTVVEGANAGTDLVKSSVTHTLSANVENLELTGSDDINGTGNSLDNEIRGNAGNNLLRGEAGEDLIYGNGGNDTIYGGDNDDNIFAREGNDTLYGDGGLDYLDGGIGNDLITGGVGNDILVGGAGQDTLRGGADFDTYFADKQDVIEDDDAGRGQVYLGNQVLAGGTRKESDPENIYKDKRGNVYVLSGSTLTVNGGLTILNYHKDKSSLQIVLTDEEEEEEPETDDAEQRTSPIVIDLDGDGIETLKVGASYFDLDGDGLSEMSGWVSPDDGLLVHDRNGDGRISNGTELFGNHSLLSNGNKAENGFQALAEYDSNGDGLINAQDAAYSTLQVWRDLNGNGVSDDGELQGLAAAGVVSIGTGYSTSSHIDANGHEHRQIGTVMLANGIASTAADVWFKVDSTRRINSGDIVLPRDVLTLANAKGFGKVQDLRQAMALDAGLKDLLAQYVAAAPSQRDALLDTLIYRWAGAEGVDPFSRDPKKVYGHVMDARQLVTLENLVGRPYLGTWCWGERDPNPHGQAAPILVAEYLEFKRFTAAQIMAQTEYANELDIIRSGFGSDAQSIAVDWNALQGKLSGLLAEGKPERVRDIITILNDLGTYSPAYRAKRDAAFQAITASNVELAPFFDFSTRIGTSGNDTLYGIQSGTIFYGAGGDDRLYGYSGVDSYHFARGQGNDAILDRGGLDQIVFGAGIGQGDLVFSRNATTVWVHVKNTDGSDAGSVRIDNFFDFDGTLDFGAIEAIRFANGGGLDQQQILDLLTASSLTAGNDLVFGTAAGDSIDALAGNDSIHGLGGNDQLSGGAGDDVLMGDDGNDTLVGGSGNDSLIGGRGNDTYLFEVGHGNDVIDNAADATGGKFDRVLFGTGIEPLNVTARRSGYDLVLYTSPGDSVRLSNYFSAEGVNGIAVDRIEFHNGIVWSIEDVKGLVLQATAGNDVIEGYVTSDQLSGLDGDDLLYGYAGNDTLLGGEGRDHLDGGIGDDRLLGEVGDDTLLGGEGSDYLDGGDGHDQLDGGVGDDTLIGGAGDDYLTGGAGRDTLQGGMGDDVLVGGAGDDFLAGGQGNDRLDGGGGTNNYLFARGDGQDVIADAYEGVVTIYLSDLPLDTLVFRRNGSSLEVSFPDSQGDLLTLSSFFRDEFPLSGIRLRYGEGQEALIDPGQLRLLTLAGTEAPDLINAYSGNDLIEALGGDDTVYAGAGNDTLRGGEGNDWLSADEGNDLIEGGAGNDTLYAGEGDDIIDGGAGNDRLEGASGNDQYRFSPTGETTSSPMRPVSTASNSWELLPRIYCCAATATT</sequence>
<evidence type="ECO:0000256" key="3">
    <source>
        <dbReference type="ARBA" id="ARBA00022837"/>
    </source>
</evidence>